<reference evidence="2" key="1">
    <citation type="journal article" date="2018" name="Nat. Commun.">
        <title>Diversity and evolution of the emerging Pandoraviridae family.</title>
        <authorList>
            <person name="Legendre M."/>
            <person name="Fabre E."/>
            <person name="Poirot O."/>
            <person name="Jeudy S."/>
            <person name="Lartigue A."/>
            <person name="Alempic J.M."/>
            <person name="Beucher L."/>
            <person name="Philippe N."/>
            <person name="Bertaux L."/>
            <person name="Christo-Foroux E."/>
            <person name="Labadie K."/>
            <person name="Coute Y."/>
            <person name="Abergel C."/>
            <person name="Claverie J.M."/>
        </authorList>
    </citation>
    <scope>NUCLEOTIDE SEQUENCE [LARGE SCALE GENOMIC DNA]</scope>
    <source>
        <strain evidence="2">Macleodensis</strain>
    </source>
</reference>
<sequence>MHRQPAQETQPSDDFSVRLGQTNGELDDCLAAVGVEPIDHRAPSREMLLPLTKQPRIEWQSQ</sequence>
<dbReference type="RefSeq" id="YP_009481239.1">
    <property type="nucleotide sequence ID" value="NC_037665.1"/>
</dbReference>
<evidence type="ECO:0000313" key="2">
    <source>
        <dbReference type="EMBL" id="AVK77243.1"/>
    </source>
</evidence>
<name>A0A2U7UFJ5_9VIRU</name>
<dbReference type="Proteomes" id="UP000249758">
    <property type="component" value="Segment"/>
</dbReference>
<organism evidence="2">
    <name type="scientific">Pandoravirus macleodensis</name>
    <dbReference type="NCBI Taxonomy" id="2107707"/>
    <lineage>
        <taxon>Viruses</taxon>
        <taxon>Pandoravirus</taxon>
    </lineage>
</organism>
<accession>A0A2U7UFJ5</accession>
<feature type="region of interest" description="Disordered" evidence="1">
    <location>
        <begin position="1"/>
        <end position="20"/>
    </location>
</feature>
<gene>
    <name evidence="2" type="ORF">pmac_cds_555</name>
</gene>
<dbReference type="GeneID" id="36841698"/>
<protein>
    <submittedName>
        <fullName evidence="2">Uncharacterized protein</fullName>
    </submittedName>
</protein>
<proteinExistence type="predicted"/>
<dbReference type="EMBL" id="MG011691">
    <property type="protein sequence ID" value="AVK77243.1"/>
    <property type="molecule type" value="Genomic_DNA"/>
</dbReference>
<evidence type="ECO:0000256" key="1">
    <source>
        <dbReference type="SAM" id="MobiDB-lite"/>
    </source>
</evidence>
<dbReference type="KEGG" id="vg:36841698"/>